<comment type="similarity">
    <text evidence="8">Belongs to the IFT172 family.</text>
</comment>
<keyword evidence="11" id="KW-1185">Reference proteome</keyword>
<dbReference type="SMART" id="SM00320">
    <property type="entry name" value="WD40"/>
    <property type="match status" value="2"/>
</dbReference>
<keyword evidence="2" id="KW-0217">Developmental protein</keyword>
<evidence type="ECO:0000256" key="2">
    <source>
        <dbReference type="ARBA" id="ARBA00022473"/>
    </source>
</evidence>
<organism evidence="10 11">
    <name type="scientific">Nannochloropsis salina CCMP1776</name>
    <dbReference type="NCBI Taxonomy" id="1027361"/>
    <lineage>
        <taxon>Eukaryota</taxon>
        <taxon>Sar</taxon>
        <taxon>Stramenopiles</taxon>
        <taxon>Ochrophyta</taxon>
        <taxon>Eustigmatophyceae</taxon>
        <taxon>Eustigmatales</taxon>
        <taxon>Monodopsidaceae</taxon>
        <taxon>Microchloropsis</taxon>
        <taxon>Microchloropsis salina</taxon>
    </lineage>
</organism>
<dbReference type="Proteomes" id="UP000355283">
    <property type="component" value="Unassembled WGS sequence"/>
</dbReference>
<evidence type="ECO:0000256" key="4">
    <source>
        <dbReference type="ARBA" id="ARBA00022737"/>
    </source>
</evidence>
<evidence type="ECO:0000313" key="10">
    <source>
        <dbReference type="EMBL" id="TFJ85448.1"/>
    </source>
</evidence>
<evidence type="ECO:0000256" key="6">
    <source>
        <dbReference type="ARBA" id="ARBA00023069"/>
    </source>
</evidence>
<dbReference type="SUPFAM" id="SSF50978">
    <property type="entry name" value="WD40 repeat-like"/>
    <property type="match status" value="1"/>
</dbReference>
<comment type="caution">
    <text evidence="10">The sequence shown here is derived from an EMBL/GenBank/DDBJ whole genome shotgun (WGS) entry which is preliminary data.</text>
</comment>
<keyword evidence="4" id="KW-0677">Repeat</keyword>
<evidence type="ECO:0000256" key="9">
    <source>
        <dbReference type="SAM" id="MobiDB-lite"/>
    </source>
</evidence>
<gene>
    <name evidence="10" type="ORF">NSK_002958</name>
</gene>
<dbReference type="OrthoDB" id="2186662at2759"/>
<evidence type="ECO:0000256" key="8">
    <source>
        <dbReference type="ARBA" id="ARBA00038130"/>
    </source>
</evidence>
<keyword evidence="3" id="KW-0853">WD repeat</keyword>
<dbReference type="InterPro" id="IPR036322">
    <property type="entry name" value="WD40_repeat_dom_sf"/>
</dbReference>
<protein>
    <submittedName>
        <fullName evidence="10">Uncharacterized protein</fullName>
    </submittedName>
</protein>
<dbReference type="InterPro" id="IPR001680">
    <property type="entry name" value="WD40_rpt"/>
</dbReference>
<dbReference type="EMBL" id="SDOX01000011">
    <property type="protein sequence ID" value="TFJ85448.1"/>
    <property type="molecule type" value="Genomic_DNA"/>
</dbReference>
<evidence type="ECO:0000313" key="11">
    <source>
        <dbReference type="Proteomes" id="UP000355283"/>
    </source>
</evidence>
<dbReference type="GO" id="GO:0042073">
    <property type="term" value="P:intraciliary transport"/>
    <property type="evidence" value="ECO:0007669"/>
    <property type="project" value="TreeGrafter"/>
</dbReference>
<feature type="compositionally biased region" description="Low complexity" evidence="9">
    <location>
        <begin position="396"/>
        <end position="409"/>
    </location>
</feature>
<dbReference type="InterPro" id="IPR015943">
    <property type="entry name" value="WD40/YVTN_repeat-like_dom_sf"/>
</dbReference>
<dbReference type="Gene3D" id="2.130.10.10">
    <property type="entry name" value="YVTN repeat-like/Quinoprotein amine dehydrogenase"/>
    <property type="match status" value="1"/>
</dbReference>
<evidence type="ECO:0000256" key="3">
    <source>
        <dbReference type="ARBA" id="ARBA00022574"/>
    </source>
</evidence>
<dbReference type="GO" id="GO:0030992">
    <property type="term" value="C:intraciliary transport particle B"/>
    <property type="evidence" value="ECO:0007669"/>
    <property type="project" value="TreeGrafter"/>
</dbReference>
<keyword evidence="6" id="KW-0969">Cilium</keyword>
<evidence type="ECO:0000256" key="1">
    <source>
        <dbReference type="ARBA" id="ARBA00004138"/>
    </source>
</evidence>
<name>A0A4D9D9Z1_9STRA</name>
<dbReference type="GO" id="GO:0005930">
    <property type="term" value="C:axoneme"/>
    <property type="evidence" value="ECO:0007669"/>
    <property type="project" value="TreeGrafter"/>
</dbReference>
<dbReference type="AlphaFoldDB" id="A0A4D9D9Z1"/>
<accession>A0A4D9D9Z1</accession>
<sequence>MVLQHMKSWRHCCLEPFNPLDKITALAWSPDAKKHTCAAFALAWTPASVVAAGSDGRVALYNPESGHVFHVYDHSTSTTPCREFICAALTGRMLVLANFNALYIYSCGQATCNADGAGESVPVKQLGIHHVPNMYSATALAWSPDGTRLVVGSFCGALDVYDSKASSSALEQPQEPSPAISNRKNSSSLSVETLYAEAKTLGIEKGLQLLASHNQIQSAIDHATACHDFAYALKVCDLGFPSRTAAVHHQHARHQQKHGLYREAEESYLLAKAPADAIKMYVSESVQDFVRARRLADEYEPSFLPTVLEAQANALIGQPARPHNGFKYSNHKTAIKIFKLKEAESLYLKAGLPEKALKMYMKQELWPDAFRVAHSYLPFKLSHIVSVAEGNKTLQSPSDSSYRSDPPSSVQAGNDDILTLTGPADIAPLRQALEYLGQRQEWTHVYSMLAHQAEKDNCGTGDKKNGLLQLLWDDMIAFQVQQILGIEKFISLHVVEEAVGALTASGGPSPLTHLDLYRKLLRALFYHQSLEEELQQGKILGKLLRDLRQILLKALRQHRAIEEKTEKVTGNQVDAAGRRDKDIQEKNDVEKLEDFEKMFSCVHYSHILTALLTLLGGITGTRTVGEGRRELSNPPHVPLLTLACKVAVTLLRYAPAIIPLDKAYYVAGTLIRRRAQNGESEELNLSYHHLAFLLLNRYVDLAEAIEDKLQGAMEKRRDGAAEEEGEGAPIELTGLAEFTALPRVTHPLPGQHYLKETARDEARNWILSVCAIHARADFESPPFEDAKSTARATPILSPAQAPGTLYEGLYSPAPGPQARRLGVKWCALTGYPLDTLPSKEGRVGVFEAEWGTKNEECLAARQDMDVWVESFHLCPVTGRKRPSDTITEMAEKAKVTTFS</sequence>
<evidence type="ECO:0000256" key="7">
    <source>
        <dbReference type="ARBA" id="ARBA00023273"/>
    </source>
</evidence>
<reference evidence="10 11" key="1">
    <citation type="submission" date="2019-01" db="EMBL/GenBank/DDBJ databases">
        <title>Nuclear Genome Assembly of the Microalgal Biofuel strain Nannochloropsis salina CCMP1776.</title>
        <authorList>
            <person name="Hovde B."/>
        </authorList>
    </citation>
    <scope>NUCLEOTIDE SEQUENCE [LARGE SCALE GENOMIC DNA]</scope>
    <source>
        <strain evidence="10 11">CCMP1776</strain>
    </source>
</reference>
<comment type="subcellular location">
    <subcellularLocation>
        <location evidence="1">Cell projection</location>
        <location evidence="1">Cilium</location>
    </subcellularLocation>
</comment>
<keyword evidence="5" id="KW-0802">TPR repeat</keyword>
<dbReference type="GO" id="GO:0036064">
    <property type="term" value="C:ciliary basal body"/>
    <property type="evidence" value="ECO:0007669"/>
    <property type="project" value="TreeGrafter"/>
</dbReference>
<feature type="region of interest" description="Disordered" evidence="9">
    <location>
        <begin position="395"/>
        <end position="414"/>
    </location>
</feature>
<dbReference type="PANTHER" id="PTHR15722">
    <property type="entry name" value="IFT140/172-RELATED"/>
    <property type="match status" value="1"/>
</dbReference>
<evidence type="ECO:0000256" key="5">
    <source>
        <dbReference type="ARBA" id="ARBA00022803"/>
    </source>
</evidence>
<dbReference type="PANTHER" id="PTHR15722:SF2">
    <property type="entry name" value="INTRAFLAGELLAR TRANSPORT PROTEIN 172 HOMOLOG"/>
    <property type="match status" value="1"/>
</dbReference>
<keyword evidence="7" id="KW-0966">Cell projection</keyword>
<proteinExistence type="inferred from homology"/>